<reference evidence="3" key="1">
    <citation type="submission" date="2016-10" db="EMBL/GenBank/DDBJ databases">
        <authorList>
            <person name="See-Too W.S."/>
        </authorList>
    </citation>
    <scope>NUCLEOTIDE SEQUENCE</scope>
    <source>
        <strain evidence="3">L10.15</strain>
    </source>
</reference>
<evidence type="ECO:0000313" key="4">
    <source>
        <dbReference type="Proteomes" id="UP000053354"/>
    </source>
</evidence>
<evidence type="ECO:0000259" key="2">
    <source>
        <dbReference type="Pfam" id="PF00582"/>
    </source>
</evidence>
<dbReference type="RefSeq" id="WP_065524308.1">
    <property type="nucleotide sequence ID" value="NZ_CP016540.2"/>
</dbReference>
<dbReference type="CDD" id="cd00293">
    <property type="entry name" value="USP-like"/>
    <property type="match status" value="1"/>
</dbReference>
<dbReference type="PANTHER" id="PTHR46268:SF6">
    <property type="entry name" value="UNIVERSAL STRESS PROTEIN UP12"/>
    <property type="match status" value="1"/>
</dbReference>
<evidence type="ECO:0000313" key="3">
    <source>
        <dbReference type="EMBL" id="ANU25738.1"/>
    </source>
</evidence>
<dbReference type="PRINTS" id="PR01438">
    <property type="entry name" value="UNVRSLSTRESS"/>
</dbReference>
<proteinExistence type="inferred from homology"/>
<name>A0A1B1RXT3_9BACL</name>
<dbReference type="STRING" id="1302659.I858_001425"/>
<dbReference type="Gene3D" id="3.40.50.620">
    <property type="entry name" value="HUPs"/>
    <property type="match status" value="1"/>
</dbReference>
<dbReference type="InterPro" id="IPR014729">
    <property type="entry name" value="Rossmann-like_a/b/a_fold"/>
</dbReference>
<dbReference type="SUPFAM" id="SSF52402">
    <property type="entry name" value="Adenine nucleotide alpha hydrolases-like"/>
    <property type="match status" value="1"/>
</dbReference>
<dbReference type="OrthoDB" id="9777884at2"/>
<keyword evidence="4" id="KW-1185">Reference proteome</keyword>
<dbReference type="AlphaFoldDB" id="A0A1B1RXT3"/>
<accession>A0A1B1RXT3</accession>
<organism evidence="3 4">
    <name type="scientific">Planococcus versutus</name>
    <dbReference type="NCBI Taxonomy" id="1302659"/>
    <lineage>
        <taxon>Bacteria</taxon>
        <taxon>Bacillati</taxon>
        <taxon>Bacillota</taxon>
        <taxon>Bacilli</taxon>
        <taxon>Bacillales</taxon>
        <taxon>Caryophanaceae</taxon>
        <taxon>Planococcus</taxon>
    </lineage>
</organism>
<dbReference type="InterPro" id="IPR006015">
    <property type="entry name" value="Universal_stress_UspA"/>
</dbReference>
<dbReference type="Pfam" id="PF00582">
    <property type="entry name" value="Usp"/>
    <property type="match status" value="1"/>
</dbReference>
<dbReference type="InterPro" id="IPR006016">
    <property type="entry name" value="UspA"/>
</dbReference>
<dbReference type="KEGG" id="pll:I858_001425"/>
<evidence type="ECO:0000256" key="1">
    <source>
        <dbReference type="ARBA" id="ARBA00008791"/>
    </source>
</evidence>
<dbReference type="PANTHER" id="PTHR46268">
    <property type="entry name" value="STRESS RESPONSE PROTEIN NHAX"/>
    <property type="match status" value="1"/>
</dbReference>
<gene>
    <name evidence="3" type="ORF">I858_001425</name>
</gene>
<dbReference type="EMBL" id="CP016540">
    <property type="protein sequence ID" value="ANU25738.1"/>
    <property type="molecule type" value="Genomic_DNA"/>
</dbReference>
<comment type="similarity">
    <text evidence="1">Belongs to the universal stress protein A family.</text>
</comment>
<protein>
    <submittedName>
        <fullName evidence="3">Universal stress protein</fullName>
    </submittedName>
</protein>
<feature type="domain" description="UspA" evidence="2">
    <location>
        <begin position="1"/>
        <end position="139"/>
    </location>
</feature>
<dbReference type="Proteomes" id="UP000053354">
    <property type="component" value="Chromosome"/>
</dbReference>
<sequence length="139" mass="15239">MYQSILVATDGSDNSNRAGLQAAQIASLVKGAQVTVVYVADFDEDSNEQRHDGGQIEFELSRQKKIQPIREALEKNETFYKIEIMHGRPAPVIIEMANDGNFDLVVMGSRGLNPISKIVLGSVSSKILTHVECPVLVVK</sequence>